<evidence type="ECO:0000256" key="1">
    <source>
        <dbReference type="ARBA" id="ARBA00004141"/>
    </source>
</evidence>
<evidence type="ECO:0000256" key="2">
    <source>
        <dbReference type="ARBA" id="ARBA00005587"/>
    </source>
</evidence>
<evidence type="ECO:0000313" key="8">
    <source>
        <dbReference type="EMBL" id="KAF7193429.1"/>
    </source>
</evidence>
<evidence type="ECO:0000256" key="6">
    <source>
        <dbReference type="SAM" id="MobiDB-lite"/>
    </source>
</evidence>
<dbReference type="OrthoDB" id="3648309at2759"/>
<proteinExistence type="inferred from homology"/>
<keyword evidence="4 7" id="KW-1133">Transmembrane helix</keyword>
<dbReference type="Proteomes" id="UP000660729">
    <property type="component" value="Unassembled WGS sequence"/>
</dbReference>
<dbReference type="InterPro" id="IPR051633">
    <property type="entry name" value="AceTr"/>
</dbReference>
<dbReference type="GO" id="GO:0005886">
    <property type="term" value="C:plasma membrane"/>
    <property type="evidence" value="ECO:0007669"/>
    <property type="project" value="TreeGrafter"/>
</dbReference>
<gene>
    <name evidence="8" type="ORF">HII31_05209</name>
</gene>
<sequence length="297" mass="32501">MVADEMHDASLDSKEHIEDARINSDTPTAPDFARDMAISADLNRLRSAGSIMMTPEMFERLYLQPQGPVKGDLRKTFGNPTPLALVGFVIALTPLSCNLMGWRGSGGLGAANIGVFYFIGGPCMMIGGFLEFLLGNTFSFVVFMFYGGIFLGWAATLHPYYNSAGAYSPTASYAEGLTEPSFYASLAFWPMAAGILTLYFMICAVRINAVFFMVFFTIALGFELLAGAFWEFGNGDMDSYNDLLQGGGGCWFAASILGWYLLLIQLLDASGFTWKLPVGDFSKYWDSKRPQLAQAEV</sequence>
<feature type="transmembrane region" description="Helical" evidence="7">
    <location>
        <begin position="181"/>
        <end position="202"/>
    </location>
</feature>
<dbReference type="PANTHER" id="PTHR31123">
    <property type="entry name" value="ACCUMULATION OF DYADS PROTEIN 2-RELATED"/>
    <property type="match status" value="1"/>
</dbReference>
<dbReference type="EMBL" id="JABCIY010000085">
    <property type="protein sequence ID" value="KAF7193429.1"/>
    <property type="molecule type" value="Genomic_DNA"/>
</dbReference>
<evidence type="ECO:0000256" key="7">
    <source>
        <dbReference type="SAM" id="Phobius"/>
    </source>
</evidence>
<dbReference type="AlphaFoldDB" id="A0A8H6RLX0"/>
<feature type="transmembrane region" description="Helical" evidence="7">
    <location>
        <begin position="83"/>
        <end position="102"/>
    </location>
</feature>
<keyword evidence="5 7" id="KW-0472">Membrane</keyword>
<feature type="transmembrane region" description="Helical" evidence="7">
    <location>
        <begin position="209"/>
        <end position="230"/>
    </location>
</feature>
<feature type="transmembrane region" description="Helical" evidence="7">
    <location>
        <begin position="114"/>
        <end position="134"/>
    </location>
</feature>
<evidence type="ECO:0000256" key="4">
    <source>
        <dbReference type="ARBA" id="ARBA00022989"/>
    </source>
</evidence>
<reference evidence="8" key="1">
    <citation type="submission" date="2020-04" db="EMBL/GenBank/DDBJ databases">
        <title>Draft genome resource of the tomato pathogen Pseudocercospora fuligena.</title>
        <authorList>
            <person name="Zaccaron A."/>
        </authorList>
    </citation>
    <scope>NUCLEOTIDE SEQUENCE</scope>
    <source>
        <strain evidence="8">PF001</strain>
    </source>
</reference>
<keyword evidence="3 7" id="KW-0812">Transmembrane</keyword>
<dbReference type="InterPro" id="IPR000791">
    <property type="entry name" value="Gpr1/Fun34/SatP-like"/>
</dbReference>
<protein>
    <submittedName>
        <fullName evidence="8">Protein alcS</fullName>
    </submittedName>
</protein>
<feature type="transmembrane region" description="Helical" evidence="7">
    <location>
        <begin position="250"/>
        <end position="267"/>
    </location>
</feature>
<dbReference type="GO" id="GO:0015123">
    <property type="term" value="F:acetate transmembrane transporter activity"/>
    <property type="evidence" value="ECO:0007669"/>
    <property type="project" value="TreeGrafter"/>
</dbReference>
<dbReference type="Pfam" id="PF01184">
    <property type="entry name" value="Gpr1_Fun34_YaaH"/>
    <property type="match status" value="1"/>
</dbReference>
<feature type="transmembrane region" description="Helical" evidence="7">
    <location>
        <begin position="141"/>
        <end position="161"/>
    </location>
</feature>
<comment type="caution">
    <text evidence="8">The sequence shown here is derived from an EMBL/GenBank/DDBJ whole genome shotgun (WGS) entry which is preliminary data.</text>
</comment>
<evidence type="ECO:0000256" key="3">
    <source>
        <dbReference type="ARBA" id="ARBA00022692"/>
    </source>
</evidence>
<name>A0A8H6RLX0_9PEZI</name>
<keyword evidence="9" id="KW-1185">Reference proteome</keyword>
<dbReference type="PANTHER" id="PTHR31123:SF4">
    <property type="entry name" value="PROTEIN ALCS"/>
    <property type="match status" value="1"/>
</dbReference>
<feature type="region of interest" description="Disordered" evidence="6">
    <location>
        <begin position="1"/>
        <end position="27"/>
    </location>
</feature>
<evidence type="ECO:0000313" key="9">
    <source>
        <dbReference type="Proteomes" id="UP000660729"/>
    </source>
</evidence>
<comment type="subcellular location">
    <subcellularLocation>
        <location evidence="1">Membrane</location>
        <topology evidence="1">Multi-pass membrane protein</topology>
    </subcellularLocation>
</comment>
<evidence type="ECO:0000256" key="5">
    <source>
        <dbReference type="ARBA" id="ARBA00023136"/>
    </source>
</evidence>
<organism evidence="8 9">
    <name type="scientific">Pseudocercospora fuligena</name>
    <dbReference type="NCBI Taxonomy" id="685502"/>
    <lineage>
        <taxon>Eukaryota</taxon>
        <taxon>Fungi</taxon>
        <taxon>Dikarya</taxon>
        <taxon>Ascomycota</taxon>
        <taxon>Pezizomycotina</taxon>
        <taxon>Dothideomycetes</taxon>
        <taxon>Dothideomycetidae</taxon>
        <taxon>Mycosphaerellales</taxon>
        <taxon>Mycosphaerellaceae</taxon>
        <taxon>Pseudocercospora</taxon>
    </lineage>
</organism>
<comment type="similarity">
    <text evidence="2">Belongs to the acetate uptake transporter (AceTr) (TC 2.A.96) family.</text>
</comment>
<accession>A0A8H6RLX0</accession>
<feature type="compositionally biased region" description="Basic and acidic residues" evidence="6">
    <location>
        <begin position="1"/>
        <end position="22"/>
    </location>
</feature>